<evidence type="ECO:0000256" key="1">
    <source>
        <dbReference type="SAM" id="SignalP"/>
    </source>
</evidence>
<proteinExistence type="predicted"/>
<dbReference type="STRING" id="266749.SAMN05421876_101366"/>
<feature type="domain" description="FAS1" evidence="2">
    <location>
        <begin position="174"/>
        <end position="316"/>
    </location>
</feature>
<feature type="domain" description="FAS1" evidence="2">
    <location>
        <begin position="33"/>
        <end position="172"/>
    </location>
</feature>
<feature type="chain" id="PRO_5002129605" evidence="1">
    <location>
        <begin position="25"/>
        <end position="318"/>
    </location>
</feature>
<keyword evidence="1" id="KW-0732">Signal</keyword>
<keyword evidence="4" id="KW-1185">Reference proteome</keyword>
<dbReference type="PANTHER" id="PTHR10900">
    <property type="entry name" value="PERIOSTIN-RELATED"/>
    <property type="match status" value="1"/>
</dbReference>
<dbReference type="PROSITE" id="PS51257">
    <property type="entry name" value="PROKAR_LIPOPROTEIN"/>
    <property type="match status" value="1"/>
</dbReference>
<protein>
    <submittedName>
        <fullName evidence="3">Fasciclin</fullName>
    </submittedName>
</protein>
<name>A0A0C1D172_9FLAO</name>
<dbReference type="Pfam" id="PF02469">
    <property type="entry name" value="Fasciclin"/>
    <property type="match status" value="2"/>
</dbReference>
<dbReference type="InterPro" id="IPR050904">
    <property type="entry name" value="Adhesion/Biosynth-related"/>
</dbReference>
<feature type="signal peptide" evidence="1">
    <location>
        <begin position="1"/>
        <end position="24"/>
    </location>
</feature>
<dbReference type="Gene3D" id="2.30.180.10">
    <property type="entry name" value="FAS1 domain"/>
    <property type="match status" value="2"/>
</dbReference>
<evidence type="ECO:0000313" key="4">
    <source>
        <dbReference type="Proteomes" id="UP000031473"/>
    </source>
</evidence>
<dbReference type="RefSeq" id="WP_039347382.1">
    <property type="nucleotide sequence ID" value="NZ_FOLA01000001.1"/>
</dbReference>
<dbReference type="PROSITE" id="PS50213">
    <property type="entry name" value="FAS1"/>
    <property type="match status" value="2"/>
</dbReference>
<dbReference type="InterPro" id="IPR036378">
    <property type="entry name" value="FAS1_dom_sf"/>
</dbReference>
<dbReference type="SMART" id="SM00554">
    <property type="entry name" value="FAS1"/>
    <property type="match status" value="2"/>
</dbReference>
<dbReference type="PANTHER" id="PTHR10900:SF77">
    <property type="entry name" value="FI19380P1"/>
    <property type="match status" value="1"/>
</dbReference>
<dbReference type="SUPFAM" id="SSF82153">
    <property type="entry name" value="FAS1 domain"/>
    <property type="match status" value="2"/>
</dbReference>
<dbReference type="InterPro" id="IPR000782">
    <property type="entry name" value="FAS1_domain"/>
</dbReference>
<dbReference type="Proteomes" id="UP000031473">
    <property type="component" value="Unassembled WGS sequence"/>
</dbReference>
<dbReference type="EMBL" id="JSYL01000001">
    <property type="protein sequence ID" value="KIA90476.1"/>
    <property type="molecule type" value="Genomic_DNA"/>
</dbReference>
<sequence>MKHLFKTFAVLFCASMLTFSCASKDDETTMDSPKSIYELASADSDLSSLKAAIDKAGLSATLNGSGTFTVFAPSNAAFAAFLTANGFASLNDVPNDLLKQVLLNHVLATKVMAAQVTTGYVSTLAKGAASSTRALSMFINTASGVKINGVSNVTKTDIMATNGVIHKVDAVIGLPTIVTHAAANPNFTSLVAALTRADQPNFVSILGGTANSPFTVFAPTNMAFTNLLTELSLPNLAAIPGATLTSVLKYHVVAGANVASTDITDNMIVPTFQGETFKITTTGGVKITDQNNRISNVIATDVQCSNGIIHVLDRVLLP</sequence>
<dbReference type="FunFam" id="2.30.180.10:FF:000032">
    <property type="entry name" value="Fasciclin domain-containing protein, putative"/>
    <property type="match status" value="2"/>
</dbReference>
<organism evidence="3 4">
    <name type="scientific">Kaistella jeonii</name>
    <dbReference type="NCBI Taxonomy" id="266749"/>
    <lineage>
        <taxon>Bacteria</taxon>
        <taxon>Pseudomonadati</taxon>
        <taxon>Bacteroidota</taxon>
        <taxon>Flavobacteriia</taxon>
        <taxon>Flavobacteriales</taxon>
        <taxon>Weeksellaceae</taxon>
        <taxon>Chryseobacterium group</taxon>
        <taxon>Kaistella</taxon>
    </lineage>
</organism>
<comment type="caution">
    <text evidence="3">The sequence shown here is derived from an EMBL/GenBank/DDBJ whole genome shotgun (WGS) entry which is preliminary data.</text>
</comment>
<accession>A0A0C1D172</accession>
<gene>
    <name evidence="3" type="ORF">OA86_00835</name>
</gene>
<reference evidence="3 4" key="1">
    <citation type="submission" date="2014-10" db="EMBL/GenBank/DDBJ databases">
        <title>Kaistella jeonii genome.</title>
        <authorList>
            <person name="Clayton J.T."/>
            <person name="Newman J.D."/>
        </authorList>
    </citation>
    <scope>NUCLEOTIDE SEQUENCE [LARGE SCALE GENOMIC DNA]</scope>
    <source>
        <strain evidence="3 4">DSM 17048</strain>
    </source>
</reference>
<dbReference type="GO" id="GO:0005615">
    <property type="term" value="C:extracellular space"/>
    <property type="evidence" value="ECO:0007669"/>
    <property type="project" value="TreeGrafter"/>
</dbReference>
<evidence type="ECO:0000313" key="3">
    <source>
        <dbReference type="EMBL" id="KIA90476.1"/>
    </source>
</evidence>
<evidence type="ECO:0000259" key="2">
    <source>
        <dbReference type="PROSITE" id="PS50213"/>
    </source>
</evidence>
<dbReference type="AlphaFoldDB" id="A0A0C1D172"/>